<dbReference type="OMA" id="MIMFNTG"/>
<dbReference type="PANTHER" id="PTHR31319">
    <property type="entry name" value="ZINC FINGER PROTEIN CONSTANS-LIKE 4"/>
    <property type="match status" value="1"/>
</dbReference>
<comment type="similarity">
    <text evidence="2">Belongs to the CONSTANS family.</text>
</comment>
<dbReference type="PROSITE" id="PS51017">
    <property type="entry name" value="CCT"/>
    <property type="match status" value="1"/>
</dbReference>
<protein>
    <submittedName>
        <fullName evidence="11">CONSTANS-like 1</fullName>
    </submittedName>
    <submittedName>
        <fullName evidence="14">Putative zinc finger protein HD1</fullName>
    </submittedName>
    <submittedName>
        <fullName evidence="13">Transcription factor C2C2-CO-like family</fullName>
    </submittedName>
</protein>
<feature type="domain" description="B box-type" evidence="9">
    <location>
        <begin position="17"/>
        <end position="64"/>
    </location>
</feature>
<dbReference type="InterPro" id="IPR049808">
    <property type="entry name" value="CONSTANS-like_Bbox1"/>
</dbReference>
<evidence type="ECO:0000313" key="15">
    <source>
        <dbReference type="Proteomes" id="UP000215914"/>
    </source>
</evidence>
<evidence type="ECO:0000313" key="11">
    <source>
        <dbReference type="EMBL" id="ADO61000.1"/>
    </source>
</evidence>
<evidence type="ECO:0000256" key="7">
    <source>
        <dbReference type="PROSITE-ProRule" id="PRU00024"/>
    </source>
</evidence>
<dbReference type="InterPro" id="IPR000315">
    <property type="entry name" value="Znf_B-box"/>
</dbReference>
<dbReference type="InterPro" id="IPR045281">
    <property type="entry name" value="CONSTANS-like"/>
</dbReference>
<dbReference type="OrthoDB" id="153872at2759"/>
<dbReference type="GO" id="GO:0008270">
    <property type="term" value="F:zinc ion binding"/>
    <property type="evidence" value="ECO:0007669"/>
    <property type="project" value="UniProtKB-KW"/>
</dbReference>
<evidence type="ECO:0000256" key="6">
    <source>
        <dbReference type="ARBA" id="ARBA00023242"/>
    </source>
</evidence>
<keyword evidence="6 8" id="KW-0539">Nucleus</keyword>
<evidence type="ECO:0000259" key="10">
    <source>
        <dbReference type="PROSITE" id="PS51017"/>
    </source>
</evidence>
<reference evidence="13 15" key="2">
    <citation type="journal article" date="2017" name="Nature">
        <title>The sunflower genome provides insights into oil metabolism, flowering and Asterid evolution.</title>
        <authorList>
            <person name="Badouin H."/>
            <person name="Gouzy J."/>
            <person name="Grassa C.J."/>
            <person name="Murat F."/>
            <person name="Staton S.E."/>
            <person name="Cottret L."/>
            <person name="Lelandais-Briere C."/>
            <person name="Owens G.L."/>
            <person name="Carrere S."/>
            <person name="Mayjonade B."/>
            <person name="Legrand L."/>
            <person name="Gill N."/>
            <person name="Kane N.C."/>
            <person name="Bowers J.E."/>
            <person name="Hubner S."/>
            <person name="Bellec A."/>
            <person name="Berard A."/>
            <person name="Berges H."/>
            <person name="Blanchet N."/>
            <person name="Boniface M.C."/>
            <person name="Brunel D."/>
            <person name="Catrice O."/>
            <person name="Chaidir N."/>
            <person name="Claudel C."/>
            <person name="Donnadieu C."/>
            <person name="Faraut T."/>
            <person name="Fievet G."/>
            <person name="Helmstetter N."/>
            <person name="King M."/>
            <person name="Knapp S.J."/>
            <person name="Lai Z."/>
            <person name="Le Paslier M.C."/>
            <person name="Lippi Y."/>
            <person name="Lorenzon L."/>
            <person name="Mandel J.R."/>
            <person name="Marage G."/>
            <person name="Marchand G."/>
            <person name="Marquand E."/>
            <person name="Bret-Mestries E."/>
            <person name="Morien E."/>
            <person name="Nambeesan S."/>
            <person name="Nguyen T."/>
            <person name="Pegot-Espagnet P."/>
            <person name="Pouilly N."/>
            <person name="Raftis F."/>
            <person name="Sallet E."/>
            <person name="Schiex T."/>
            <person name="Thomas J."/>
            <person name="Vandecasteele C."/>
            <person name="Vares D."/>
            <person name="Vear F."/>
            <person name="Vautrin S."/>
            <person name="Crespi M."/>
            <person name="Mangin B."/>
            <person name="Burke J.M."/>
            <person name="Salse J."/>
            <person name="Munos S."/>
            <person name="Vincourt P."/>
            <person name="Rieseberg L.H."/>
            <person name="Langlade N.B."/>
        </authorList>
    </citation>
    <scope>NUCLEOTIDE SEQUENCE [LARGE SCALE GENOMIC DNA]</scope>
    <source>
        <strain evidence="15">cv. SF193</strain>
        <tissue evidence="13">Leaves</tissue>
    </source>
</reference>
<reference evidence="14" key="3">
    <citation type="submission" date="2017-02" db="EMBL/GenBank/DDBJ databases">
        <title>Sunflower complete genome.</title>
        <authorList>
            <person name="Langlade N."/>
            <person name="Munos S."/>
        </authorList>
    </citation>
    <scope>NUCLEOTIDE SEQUENCE [LARGE SCALE GENOMIC DNA]</scope>
    <source>
        <tissue evidence="14">Leaves</tissue>
    </source>
</reference>
<dbReference type="Pfam" id="PF00643">
    <property type="entry name" value="zf-B_box"/>
    <property type="match status" value="1"/>
</dbReference>
<evidence type="ECO:0000259" key="9">
    <source>
        <dbReference type="PROSITE" id="PS50119"/>
    </source>
</evidence>
<evidence type="ECO:0000256" key="1">
    <source>
        <dbReference type="ARBA" id="ARBA00004123"/>
    </source>
</evidence>
<dbReference type="GO" id="GO:0005634">
    <property type="term" value="C:nucleus"/>
    <property type="evidence" value="ECO:0000318"/>
    <property type="project" value="GO_Central"/>
</dbReference>
<proteinExistence type="evidence at transcript level"/>
<dbReference type="EMBL" id="GU985586">
    <property type="protein sequence ID" value="ADO61000.1"/>
    <property type="molecule type" value="mRNA"/>
</dbReference>
<dbReference type="GO" id="GO:2000028">
    <property type="term" value="P:regulation of photoperiodism, flowering"/>
    <property type="evidence" value="ECO:0000318"/>
    <property type="project" value="GO_Central"/>
</dbReference>
<evidence type="ECO:0000256" key="3">
    <source>
        <dbReference type="ARBA" id="ARBA00022723"/>
    </source>
</evidence>
<evidence type="ECO:0000313" key="12">
    <source>
        <dbReference type="EMBL" id="ADO61016.1"/>
    </source>
</evidence>
<dbReference type="Proteomes" id="UP000215914">
    <property type="component" value="Chromosome 9"/>
</dbReference>
<reference evidence="13" key="4">
    <citation type="submission" date="2020-06" db="EMBL/GenBank/DDBJ databases">
        <title>Helianthus annuus Genome sequencing and assembly Release 2.</title>
        <authorList>
            <person name="Gouzy J."/>
            <person name="Langlade N."/>
            <person name="Munos S."/>
        </authorList>
    </citation>
    <scope>NUCLEOTIDE SEQUENCE</scope>
    <source>
        <tissue evidence="13">Leaves</tissue>
    </source>
</reference>
<sequence>MLNEDLTSTLCLKNSTTRARLCDTCHLLPGTIFCEADLAYLCTACDLHVHAANKLSSRHKRVRVCDACEQAPAAFICKADAASLCTTCDAVIHSANPLSRRHHRVPVMPILGSSVYNNNNNNEPWSVIGLGFQPQDSADQATLDHHNHHQDEDEAASWLIFHDSPPKNNGQGQSQTNEFVSNGDEYLELVDYNSCQDTPFSDDLKFDDDNKYMHDGINNNIQQQQRYGGCDADSLVPGQKYHQLQHQHNFQNQKFQLGMDYETSNGGYGYSASLGDSVSMSSMEVGIAVDSTITEASIDLFSNPSIQMPTQLTPIDREARVLRYREKKKTRKFEKTIRYASRKAYAETRPRIQGRFAKRTNLDIDIEVDQMFSTSLITQDGSCTFPSF</sequence>
<evidence type="ECO:0000313" key="14">
    <source>
        <dbReference type="EMBL" id="OTG15704.1"/>
    </source>
</evidence>
<evidence type="ECO:0000256" key="5">
    <source>
        <dbReference type="ARBA" id="ARBA00022833"/>
    </source>
</evidence>
<organism evidence="11">
    <name type="scientific">Helianthus annuus</name>
    <name type="common">Common sunflower</name>
    <dbReference type="NCBI Taxonomy" id="4232"/>
    <lineage>
        <taxon>Eukaryota</taxon>
        <taxon>Viridiplantae</taxon>
        <taxon>Streptophyta</taxon>
        <taxon>Embryophyta</taxon>
        <taxon>Tracheophyta</taxon>
        <taxon>Spermatophyta</taxon>
        <taxon>Magnoliopsida</taxon>
        <taxon>eudicotyledons</taxon>
        <taxon>Gunneridae</taxon>
        <taxon>Pentapetalae</taxon>
        <taxon>asterids</taxon>
        <taxon>campanulids</taxon>
        <taxon>Asterales</taxon>
        <taxon>Asteraceae</taxon>
        <taxon>Asteroideae</taxon>
        <taxon>Heliantheae alliance</taxon>
        <taxon>Heliantheae</taxon>
        <taxon>Helianthus</taxon>
    </lineage>
</organism>
<keyword evidence="3" id="KW-0479">Metal-binding</keyword>
<evidence type="ECO:0000256" key="2">
    <source>
        <dbReference type="ARBA" id="ARBA00010024"/>
    </source>
</evidence>
<dbReference type="EMBL" id="CM007898">
    <property type="protein sequence ID" value="OTG15704.1"/>
    <property type="molecule type" value="Genomic_DNA"/>
</dbReference>
<evidence type="ECO:0000256" key="8">
    <source>
        <dbReference type="PROSITE-ProRule" id="PRU00357"/>
    </source>
</evidence>
<dbReference type="PROSITE" id="PS50119">
    <property type="entry name" value="ZF_BBOX"/>
    <property type="match status" value="2"/>
</dbReference>
<dbReference type="CDD" id="cd19821">
    <property type="entry name" value="Bbox1_BBX-like"/>
    <property type="match status" value="2"/>
</dbReference>
<keyword evidence="15" id="KW-1185">Reference proteome</keyword>
<dbReference type="PANTHER" id="PTHR31319:SF39">
    <property type="entry name" value="ZINC FINGER PROTEIN CONSTANS-LIKE 1"/>
    <property type="match status" value="1"/>
</dbReference>
<dbReference type="Pfam" id="PF06203">
    <property type="entry name" value="CCT"/>
    <property type="match status" value="1"/>
</dbReference>
<dbReference type="Gramene" id="mRNA:HanXRQr2_Chr09g0399711">
    <property type="protein sequence ID" value="mRNA:HanXRQr2_Chr09g0399711"/>
    <property type="gene ID" value="HanXRQr2_Chr09g0399711"/>
</dbReference>
<keyword evidence="4 7" id="KW-0863">Zinc-finger</keyword>
<accession>E3TPZ2</accession>
<dbReference type="EMBL" id="MNCJ02000324">
    <property type="protein sequence ID" value="KAF5791869.1"/>
    <property type="molecule type" value="Genomic_DNA"/>
</dbReference>
<evidence type="ECO:0000313" key="13">
    <source>
        <dbReference type="EMBL" id="KAF5791869.1"/>
    </source>
</evidence>
<name>E3TPZ2_HELAN</name>
<dbReference type="InterPro" id="IPR010402">
    <property type="entry name" value="CCT_domain"/>
</dbReference>
<evidence type="ECO:0000256" key="4">
    <source>
        <dbReference type="ARBA" id="ARBA00022771"/>
    </source>
</evidence>
<dbReference type="STRING" id="4232.E3TPZ2"/>
<feature type="domain" description="CCT" evidence="10">
    <location>
        <begin position="317"/>
        <end position="359"/>
    </location>
</feature>
<keyword evidence="5" id="KW-0862">Zinc</keyword>
<feature type="domain" description="B box-type" evidence="9">
    <location>
        <begin position="60"/>
        <end position="107"/>
    </location>
</feature>
<dbReference type="SMART" id="SM00336">
    <property type="entry name" value="BBOX"/>
    <property type="match status" value="2"/>
</dbReference>
<reference evidence="11" key="1">
    <citation type="journal article" date="2011" name="Genetics">
        <title>Contributions of flowering time genes to sunflower domestication and improvement.</title>
        <authorList>
            <person name="Blackman B.K."/>
            <person name="Rasmussen D.A."/>
            <person name="Strasburg J.L."/>
            <person name="Raduski A.R."/>
            <person name="Burke J.M."/>
            <person name="Knapp S.J."/>
            <person name="Michaels S.D."/>
            <person name="Rieseberg L.H."/>
        </authorList>
    </citation>
    <scope>NUCLEOTIDE SEQUENCE</scope>
</reference>
<gene>
    <name evidence="14" type="primary">HD1</name>
    <name evidence="12" type="synonym">COL1</name>
    <name evidence="14" type="ORF">HannXRQ_Chr09g0263321</name>
    <name evidence="13" type="ORF">HanXRQr2_Chr09g0399711</name>
</gene>
<dbReference type="EMBL" id="GU985602">
    <property type="protein sequence ID" value="ADO61016.1"/>
    <property type="molecule type" value="Genomic_DNA"/>
</dbReference>
<comment type="subcellular location">
    <subcellularLocation>
        <location evidence="1 8">Nucleus</location>
    </subcellularLocation>
</comment>
<dbReference type="FunCoup" id="E3TPZ2">
    <property type="interactions" value="266"/>
</dbReference>
<dbReference type="GO" id="GO:0009909">
    <property type="term" value="P:regulation of flower development"/>
    <property type="evidence" value="ECO:0000318"/>
    <property type="project" value="GO_Central"/>
</dbReference>
<dbReference type="AlphaFoldDB" id="E3TPZ2"/>